<gene>
    <name evidence="11" type="ORF">RN001_012520</name>
</gene>
<evidence type="ECO:0000256" key="4">
    <source>
        <dbReference type="ARBA" id="ARBA00022833"/>
    </source>
</evidence>
<feature type="compositionally biased region" description="Basic residues" evidence="8">
    <location>
        <begin position="525"/>
        <end position="535"/>
    </location>
</feature>
<feature type="compositionally biased region" description="Acidic residues" evidence="8">
    <location>
        <begin position="811"/>
        <end position="827"/>
    </location>
</feature>
<feature type="compositionally biased region" description="Polar residues" evidence="8">
    <location>
        <begin position="694"/>
        <end position="705"/>
    </location>
</feature>
<dbReference type="GO" id="GO:0043161">
    <property type="term" value="P:proteasome-mediated ubiquitin-dependent protein catabolic process"/>
    <property type="evidence" value="ECO:0007669"/>
    <property type="project" value="TreeGrafter"/>
</dbReference>
<dbReference type="CDD" id="cd14954">
    <property type="entry name" value="NHL_TRIM71_like"/>
    <property type="match status" value="1"/>
</dbReference>
<keyword evidence="3 5" id="KW-0863">Zinc-finger</keyword>
<evidence type="ECO:0000256" key="2">
    <source>
        <dbReference type="ARBA" id="ARBA00022737"/>
    </source>
</evidence>
<dbReference type="FunFam" id="2.120.10.30:FF:000013">
    <property type="entry name" value="E3 ubiquitin-protein ligase TRIM71"/>
    <property type="match status" value="2"/>
</dbReference>
<evidence type="ECO:0000256" key="1">
    <source>
        <dbReference type="ARBA" id="ARBA00022723"/>
    </source>
</evidence>
<dbReference type="FunFam" id="3.30.40.10:FF:000185">
    <property type="entry name" value="RING finger protein nhl-1"/>
    <property type="match status" value="1"/>
</dbReference>
<evidence type="ECO:0000259" key="9">
    <source>
        <dbReference type="PROSITE" id="PS50089"/>
    </source>
</evidence>
<feature type="repeat" description="NHL" evidence="6">
    <location>
        <begin position="1282"/>
        <end position="1325"/>
    </location>
</feature>
<dbReference type="Pfam" id="PF00097">
    <property type="entry name" value="zf-C3HC4"/>
    <property type="match status" value="1"/>
</dbReference>
<dbReference type="InterPro" id="IPR011042">
    <property type="entry name" value="6-blade_b-propeller_TolB-like"/>
</dbReference>
<evidence type="ECO:0008006" key="13">
    <source>
        <dbReference type="Google" id="ProtNLM"/>
    </source>
</evidence>
<comment type="caution">
    <text evidence="11">The sequence shown here is derived from an EMBL/GenBank/DDBJ whole genome shotgun (WGS) entry which is preliminary data.</text>
</comment>
<feature type="compositionally biased region" description="Basic and acidic residues" evidence="8">
    <location>
        <begin position="590"/>
        <end position="604"/>
    </location>
</feature>
<feature type="compositionally biased region" description="Polar residues" evidence="8">
    <location>
        <begin position="879"/>
        <end position="896"/>
    </location>
</feature>
<protein>
    <recommendedName>
        <fullName evidence="13">RING finger protein nhl-1</fullName>
    </recommendedName>
</protein>
<feature type="repeat" description="NHL" evidence="6">
    <location>
        <begin position="1329"/>
        <end position="1369"/>
    </location>
</feature>
<feature type="compositionally biased region" description="Polar residues" evidence="8">
    <location>
        <begin position="773"/>
        <end position="791"/>
    </location>
</feature>
<dbReference type="GO" id="GO:0005634">
    <property type="term" value="C:nucleus"/>
    <property type="evidence" value="ECO:0007669"/>
    <property type="project" value="UniProtKB-ARBA"/>
</dbReference>
<dbReference type="InterPro" id="IPR018957">
    <property type="entry name" value="Znf_C3HC4_RING-type"/>
</dbReference>
<dbReference type="Proteomes" id="UP001353858">
    <property type="component" value="Unassembled WGS sequence"/>
</dbReference>
<evidence type="ECO:0000256" key="3">
    <source>
        <dbReference type="ARBA" id="ARBA00022771"/>
    </source>
</evidence>
<evidence type="ECO:0000259" key="10">
    <source>
        <dbReference type="PROSITE" id="PS50119"/>
    </source>
</evidence>
<keyword evidence="7" id="KW-0175">Coiled coil</keyword>
<dbReference type="Pfam" id="PF01436">
    <property type="entry name" value="NHL"/>
    <property type="match status" value="6"/>
</dbReference>
<reference evidence="12" key="1">
    <citation type="submission" date="2023-01" db="EMBL/GenBank/DDBJ databases">
        <title>Key to firefly adult light organ development and bioluminescence: homeobox transcription factors regulate luciferase expression and transportation to peroxisome.</title>
        <authorList>
            <person name="Fu X."/>
        </authorList>
    </citation>
    <scope>NUCLEOTIDE SEQUENCE [LARGE SCALE GENOMIC DNA]</scope>
</reference>
<evidence type="ECO:0000313" key="12">
    <source>
        <dbReference type="Proteomes" id="UP001353858"/>
    </source>
</evidence>
<dbReference type="PROSITE" id="PS50119">
    <property type="entry name" value="ZF_BBOX"/>
    <property type="match status" value="1"/>
</dbReference>
<feature type="compositionally biased region" description="Low complexity" evidence="8">
    <location>
        <begin position="1021"/>
        <end position="1045"/>
    </location>
</feature>
<dbReference type="Gene3D" id="3.30.40.10">
    <property type="entry name" value="Zinc/RING finger domain, C3HC4 (zinc finger)"/>
    <property type="match status" value="1"/>
</dbReference>
<dbReference type="InterPro" id="IPR000315">
    <property type="entry name" value="Znf_B-box"/>
</dbReference>
<feature type="compositionally biased region" description="Polar residues" evidence="8">
    <location>
        <begin position="860"/>
        <end position="870"/>
    </location>
</feature>
<dbReference type="GO" id="GO:0008270">
    <property type="term" value="F:zinc ion binding"/>
    <property type="evidence" value="ECO:0007669"/>
    <property type="project" value="UniProtKB-KW"/>
</dbReference>
<dbReference type="SMART" id="SM00184">
    <property type="entry name" value="RING"/>
    <property type="match status" value="1"/>
</dbReference>
<keyword evidence="2" id="KW-0677">Repeat</keyword>
<feature type="compositionally biased region" description="Low complexity" evidence="8">
    <location>
        <begin position="724"/>
        <end position="748"/>
    </location>
</feature>
<dbReference type="EMBL" id="JARPUR010000005">
    <property type="protein sequence ID" value="KAK4876098.1"/>
    <property type="molecule type" value="Genomic_DNA"/>
</dbReference>
<dbReference type="Gene3D" id="2.120.10.30">
    <property type="entry name" value="TolB, C-terminal domain"/>
    <property type="match status" value="3"/>
</dbReference>
<accession>A0AAN7P5J4</accession>
<dbReference type="InterPro" id="IPR050952">
    <property type="entry name" value="TRIM-NHL_E3_ligases"/>
</dbReference>
<feature type="coiled-coil region" evidence="7">
    <location>
        <begin position="337"/>
        <end position="364"/>
    </location>
</feature>
<dbReference type="PROSITE" id="PS51125">
    <property type="entry name" value="NHL"/>
    <property type="match status" value="6"/>
</dbReference>
<evidence type="ECO:0000256" key="7">
    <source>
        <dbReference type="SAM" id="Coils"/>
    </source>
</evidence>
<feature type="region of interest" description="Disordered" evidence="8">
    <location>
        <begin position="434"/>
        <end position="995"/>
    </location>
</feature>
<feature type="compositionally biased region" description="Pro residues" evidence="8">
    <location>
        <begin position="605"/>
        <end position="620"/>
    </location>
</feature>
<evidence type="ECO:0000313" key="11">
    <source>
        <dbReference type="EMBL" id="KAK4876098.1"/>
    </source>
</evidence>
<sequence length="1369" mass="152441">MFVFSTCFKLTYDVEFLKCIAKIGEQKKSYVGIKKTSKLNQTQQTHRPTSKVGKQHHSLHHTCSSHLNADVNSPRFVVSFLCSFQLKKLFPTRVHSSLCNRLEIKRNLKSSFQFTPFGASEIDSKVRVRLRNITITMEQFEQLLTCAICLDRYRNPKLLPCQHSFCMEPCLEGLVDYVRRQVKCPECRAEHRIPYQGVQGFPTNVTLQRFLELHIEITGELPDPTSGQIMERCNVCSEKAYCSFCFHCDKKVCPECKGAHMDILRREICRINNQIRRSIHRLQDSLTLVERNTQSIQTNCSSVTEEVDEIYRRLSKALKDRTDYLRSEVDRYLGTELRTLTSLKENLEQEISNILSNCDLADKHINETVDWDDCELMDAKEIFLKTVEFIRNFEYENSDYGRKVRLILAHDPNQLVLHVAAFGDLNISNQHQFGGGGGLLQPPGGPGLMRSKSDHRLASQFRQQEERGYDKGYGENTPEELPLSGRKFGDRTSRSTTTNTDRYDRYGRTGGTDYGDDYEDSSRPARSRYRSRFSRHAPADNDSDTEPTTRGVRFSDQQKERERSLDTEEVTRGPLSGIQRLADSPRVMKKLQENETIKKKEKENPPPVPQPKVTPTPKKPPLANRQVSEEDEISKIKKQNKGATTSATTPETAPAVTITKRTEEPEDRIGNTRRTPASEAASSDEESDTSASSLQQNQRKVTKTVTIRRPSGPEPVTAHKKPTRSTSSDSTTSTESSASSAIRNSTVSQTPEETKPKFVARVTESTPERARTALSNTNKSSSDQKTFQSRFLPNRTPTVVTAPPAAKEPETSSEEETESEEESEEEETPKPVTNPDMSRTDIGALLARSAQARDSSDSSKTPTNSYTRTRSTPKEEESTPSYTSRFMNKSKTSSNVADDVEDEKYTAPKTRYSALKDRRQRLARSKSSHAFGDDDDADEPISPTTANPTAYMQSRGYGSTTTTGNDLSRSRSSHALKSRENSPDRTTTNEKDGAALSSWARYLKNKYGNRSSTKDKETGTGSVSPSASSSSAARRLSLGLPLRSSDVGSSDDDQKNMLGSPTTPTAVTVAAAGIAAAAAGISPKDQYLQKSNLLFKIGGRGSEPGLFTWPRGVAVGPDNSIVVADSSNHRVQVFDVNGNFLKEFGQYGNGEGEFDCLAGVAINRIGQFIIADRYNHRIQVFDPAGRFLRAFGSQGTADGRFNYPWGITTDSLGFIYVCDKENHRVQVFQSDGTFVGKFGSIGNKPGQLEHPHYIAVSNTNRVIVSDSNNHRIQIFDVNGKVLSTFGSEGSNEGQFKFPRGVAVDDQGFICVADSGNNRIQIFHPDGTFLKSFGTWGSGDGEFKGLEGVAVTPNGNIMLCDRENHRIQVF</sequence>
<feature type="compositionally biased region" description="Basic and acidic residues" evidence="8">
    <location>
        <begin position="977"/>
        <end position="993"/>
    </location>
</feature>
<keyword evidence="1" id="KW-0479">Metal-binding</keyword>
<dbReference type="InterPro" id="IPR013083">
    <property type="entry name" value="Znf_RING/FYVE/PHD"/>
</dbReference>
<dbReference type="PROSITE" id="PS50089">
    <property type="entry name" value="ZF_RING_2"/>
    <property type="match status" value="1"/>
</dbReference>
<dbReference type="FunFam" id="2.120.10.30:FF:000037">
    <property type="entry name" value="Uncharacterized protein, isoform E"/>
    <property type="match status" value="1"/>
</dbReference>
<dbReference type="InterPro" id="IPR001841">
    <property type="entry name" value="Znf_RING"/>
</dbReference>
<dbReference type="GO" id="GO:0061630">
    <property type="term" value="F:ubiquitin protein ligase activity"/>
    <property type="evidence" value="ECO:0007669"/>
    <property type="project" value="TreeGrafter"/>
</dbReference>
<organism evidence="11 12">
    <name type="scientific">Aquatica leii</name>
    <dbReference type="NCBI Taxonomy" id="1421715"/>
    <lineage>
        <taxon>Eukaryota</taxon>
        <taxon>Metazoa</taxon>
        <taxon>Ecdysozoa</taxon>
        <taxon>Arthropoda</taxon>
        <taxon>Hexapoda</taxon>
        <taxon>Insecta</taxon>
        <taxon>Pterygota</taxon>
        <taxon>Neoptera</taxon>
        <taxon>Endopterygota</taxon>
        <taxon>Coleoptera</taxon>
        <taxon>Polyphaga</taxon>
        <taxon>Elateriformia</taxon>
        <taxon>Elateroidea</taxon>
        <taxon>Lampyridae</taxon>
        <taxon>Luciolinae</taxon>
        <taxon>Aquatica</taxon>
    </lineage>
</organism>
<evidence type="ECO:0000256" key="5">
    <source>
        <dbReference type="PROSITE-ProRule" id="PRU00024"/>
    </source>
</evidence>
<keyword evidence="12" id="KW-1185">Reference proteome</keyword>
<feature type="region of interest" description="Disordered" evidence="8">
    <location>
        <begin position="1007"/>
        <end position="1061"/>
    </location>
</feature>
<feature type="compositionally biased region" description="Polar residues" evidence="8">
    <location>
        <begin position="942"/>
        <end position="967"/>
    </location>
</feature>
<dbReference type="GO" id="GO:0000209">
    <property type="term" value="P:protein polyubiquitination"/>
    <property type="evidence" value="ECO:0007669"/>
    <property type="project" value="TreeGrafter"/>
</dbReference>
<dbReference type="SUPFAM" id="SSF101898">
    <property type="entry name" value="NHL repeat"/>
    <property type="match status" value="1"/>
</dbReference>
<feature type="domain" description="B box-type" evidence="10">
    <location>
        <begin position="228"/>
        <end position="271"/>
    </location>
</feature>
<dbReference type="SUPFAM" id="SSF57850">
    <property type="entry name" value="RING/U-box"/>
    <property type="match status" value="1"/>
</dbReference>
<feature type="repeat" description="NHL" evidence="6">
    <location>
        <begin position="1141"/>
        <end position="1184"/>
    </location>
</feature>
<feature type="repeat" description="NHL" evidence="6">
    <location>
        <begin position="1235"/>
        <end position="1278"/>
    </location>
</feature>
<feature type="domain" description="RING-type" evidence="9">
    <location>
        <begin position="146"/>
        <end position="188"/>
    </location>
</feature>
<dbReference type="PANTHER" id="PTHR24104">
    <property type="entry name" value="E3 UBIQUITIN-PROTEIN LIGASE NHLRC1-RELATED"/>
    <property type="match status" value="1"/>
</dbReference>
<keyword evidence="4" id="KW-0862">Zinc</keyword>
<evidence type="ECO:0000256" key="6">
    <source>
        <dbReference type="PROSITE-ProRule" id="PRU00504"/>
    </source>
</evidence>
<feature type="compositionally biased region" description="Low complexity" evidence="8">
    <location>
        <begin position="844"/>
        <end position="853"/>
    </location>
</feature>
<name>A0AAN7P5J4_9COLE</name>
<feature type="compositionally biased region" description="Basic and acidic residues" evidence="8">
    <location>
        <begin position="451"/>
        <end position="473"/>
    </location>
</feature>
<dbReference type="InterPro" id="IPR001258">
    <property type="entry name" value="NHL_repeat"/>
</dbReference>
<feature type="compositionally biased region" description="Low complexity" evidence="8">
    <location>
        <begin position="796"/>
        <end position="805"/>
    </location>
</feature>
<feature type="repeat" description="NHL" evidence="6">
    <location>
        <begin position="1191"/>
        <end position="1231"/>
    </location>
</feature>
<feature type="compositionally biased region" description="Basic and acidic residues" evidence="8">
    <location>
        <begin position="660"/>
        <end position="670"/>
    </location>
</feature>
<dbReference type="PANTHER" id="PTHR24104:SF47">
    <property type="entry name" value="E3 UBIQUITIN-PROTEIN LIGASE NHLRC1"/>
    <property type="match status" value="1"/>
</dbReference>
<evidence type="ECO:0000256" key="8">
    <source>
        <dbReference type="SAM" id="MobiDB-lite"/>
    </source>
</evidence>
<feature type="compositionally biased region" description="Basic and acidic residues" evidence="8">
    <location>
        <begin position="556"/>
        <end position="571"/>
    </location>
</feature>
<feature type="repeat" description="NHL" evidence="6">
    <location>
        <begin position="1094"/>
        <end position="1137"/>
    </location>
</feature>
<feature type="compositionally biased region" description="Basic residues" evidence="8">
    <location>
        <begin position="918"/>
        <end position="927"/>
    </location>
</feature>
<feature type="compositionally biased region" description="Low complexity" evidence="8">
    <location>
        <begin position="643"/>
        <end position="659"/>
    </location>
</feature>
<proteinExistence type="predicted"/>
<dbReference type="CDD" id="cd16524">
    <property type="entry name" value="RING-HC_NHL-1-like"/>
    <property type="match status" value="1"/>
</dbReference>